<dbReference type="InterPro" id="IPR003616">
    <property type="entry name" value="Post-SET_dom"/>
</dbReference>
<feature type="compositionally biased region" description="Acidic residues" evidence="7">
    <location>
        <begin position="34"/>
        <end position="49"/>
    </location>
</feature>
<keyword evidence="6" id="KW-0862">Zinc</keyword>
<feature type="compositionally biased region" description="Basic and acidic residues" evidence="7">
    <location>
        <begin position="145"/>
        <end position="163"/>
    </location>
</feature>
<dbReference type="InterPro" id="IPR003889">
    <property type="entry name" value="FYrich_C"/>
</dbReference>
<feature type="compositionally biased region" description="Polar residues" evidence="7">
    <location>
        <begin position="443"/>
        <end position="453"/>
    </location>
</feature>
<feature type="compositionally biased region" description="Basic and acidic residues" evidence="7">
    <location>
        <begin position="410"/>
        <end position="420"/>
    </location>
</feature>
<feature type="region of interest" description="Disordered" evidence="7">
    <location>
        <begin position="1263"/>
        <end position="1289"/>
    </location>
</feature>
<dbReference type="EMBL" id="CAXLJM020000032">
    <property type="protein sequence ID" value="CAL8099953.1"/>
    <property type="molecule type" value="Genomic_DNA"/>
</dbReference>
<feature type="region of interest" description="Disordered" evidence="7">
    <location>
        <begin position="1"/>
        <end position="201"/>
    </location>
</feature>
<dbReference type="Proteomes" id="UP001642540">
    <property type="component" value="Unassembled WGS sequence"/>
</dbReference>
<sequence>MPTFVGTPIIQCDGGPDQDESSSDNDTSETSVDSSDEDEETSDDEEENDKEASGEKRRATRSTTASNNNEKPKGRVTRQKAKEQTNVPTKRLLRSRKKSPVAGSGSKQPQVFPCPDCKKEFTSKVSVNKHRQWCKPKSTKASPRKKSETKGGSNKQDKPKQQEQKQQPAVVVTPDKPRGRGRPRKSQVDPTPPSVVEVPKLPVEHVQSEIIEDGFIHLRSPESSPGIPDTSSESDYEQREFAANVHVNNRSSNVTIDVVNPDPPFDPNQSFAANVHENNRSSNVTIDVVNPEPHFDPNQAFAANQVESENGPVQCSRCKMTYRTAQGYQKHVPTCMPYSSSDEDEDAEIDVQGFSENNEVHTRVDQLSIRETTMVETTLVQNQEKVIPQTSNEPTYASSSEESSSMEDNESVKNKTEHMRPPVQDSNPENHKMLTVDSVSNEIADTKSSQLPVTQKDEDNSKLTPETNERMSENIVLIDCFNANNAEQLHPHANVPMPLEKVENTQPEPQQPHHWENSHQRSPLKGAIVLPASQPNESHVSVVPSMTNNHENLPPPPIHQPLSADHVSHVQYQQERYNTLLPARTETQSYNPIMSSNSSNISVTTVSAPQQYFQQTHQNTPTYTQAQLMPGTVVNSVQMQQMSTSFPTQDSTPTPHLQANNFPVSVNASYMSSHNLIRAPNCVPNVVTSLPPVQPNAVIGNPSQYQHPHVFRSIDQRMPPPAQQQQQQGPPQQQFSAFPQQLPPNFPHFQGQVGPSFAQQQFAYGNGGNIVSYGSSNNMQVTVSTPQQQLQSNGLQLQQNQIPQTIDSPQSKQLRLQQIPSVPSQAHVMANQQGLTTQHMQANGSQISIEGVQHHMHPALNNFQVPQHQLPPSQFYQNQAQAQKLNVGNMAMLMQNGFNGQNAFAVGGNNQNNPHPVPGVPYQLQQQGQGSQISQPFVHQGQTTSLIHSMAQSQQDPNLGHCVPNPAHPMQNNYSSMLQNTGSHASQSINPNQELQQQPQVHQQLYQGGHIVPLMQQSQNAQLQLQIQQQQELQRQLQAQQNSQTTMGQWNKPDISTNLDQTHQQTPIGDNSAVPQLQISSLQNSAATQQQLQTNNPTAVVQQQLQANNSTAIAQQVQASSSTVIGQQQQQTQQSQVTPFIQQIAQLADGSTVILLTPAQPQNNTPGMIPQSVVVSTNNSFQQTGNVLNLLPGLQNIACQQQQQHSPQLSPQTIQCSLTSNTANGVVPHVGSVGRSAPCPCPACKEKAVTANALEKYKKVLPYPSDHGKQRQSNLNPRPIMIRPGPGKPQRTIRIQKAVMQSPNGNVVVSVQQPQQQNSALPPMRLVPLITKTVPQAVGMGVMMGSTETTNSVINRAPISSANIAVVRPMENPLQKLSDQISQIESTFMAPQQQQQTTQPTVQTMIPQGPHLTLVTVSPPPSLINSPARSPQIVASAEVFSVATGSPIQQQVTQLLEMTKSGTSMDLHAMPEPRLTLVDHGTTSSASLPSPSKTAVVRNGTLVGVKRKTPPTATESGPNKSIKVTLRRKEGGDSYSINRITGSASGKGTMKSLKIKGQIKSGEQAGTLTDVVVVPVIHTVPIPDPDGDETESNRTIAEDGSSLANGIALTPSLIELPVGSAEETTGESLRLTHRAVIVYEVQSNDTVLFRSSDVRAVWGYIFETVQGTRLNHNLPPLSYPATNISLPQNEQEADASFNKMGLTHRAVQFLLEQLPGMKALASDFKFVKPASPNQLEEEPIQENESGCARTEIFTGRKPFDMFGWLASKHRKAPDATVCNMPLESAKNMAAPLSMRYRKLKEKVDTSLVVWWSTVHGRGLYTKRDIEKGEMIIEYAGEVIRPHVCDAREKYYESKSIGCYMFRINDQVIDATMKGNAARFINHSCEPNCEAKAVKISGKAHILIFALRRVSRGEELTYDYKFEKEEEKIPCTCGSKHCRKYLN</sequence>
<feature type="compositionally biased region" description="Low complexity" evidence="7">
    <location>
        <begin position="723"/>
        <end position="740"/>
    </location>
</feature>
<gene>
    <name evidence="11" type="ORF">ODALV1_LOCUS10395</name>
</gene>
<feature type="domain" description="C2H2-type" evidence="8">
    <location>
        <begin position="112"/>
        <end position="143"/>
    </location>
</feature>
<reference evidence="11 12" key="1">
    <citation type="submission" date="2024-08" db="EMBL/GenBank/DDBJ databases">
        <authorList>
            <person name="Cucini C."/>
            <person name="Frati F."/>
        </authorList>
    </citation>
    <scope>NUCLEOTIDE SEQUENCE [LARGE SCALE GENOMIC DNA]</scope>
</reference>
<dbReference type="SMART" id="SM00317">
    <property type="entry name" value="SET"/>
    <property type="match status" value="1"/>
</dbReference>
<dbReference type="InterPro" id="IPR046341">
    <property type="entry name" value="SET_dom_sf"/>
</dbReference>
<keyword evidence="6" id="KW-0479">Metal-binding</keyword>
<feature type="region of interest" description="Disordered" evidence="7">
    <location>
        <begin position="968"/>
        <end position="989"/>
    </location>
</feature>
<organism evidence="11 12">
    <name type="scientific">Orchesella dallaii</name>
    <dbReference type="NCBI Taxonomy" id="48710"/>
    <lineage>
        <taxon>Eukaryota</taxon>
        <taxon>Metazoa</taxon>
        <taxon>Ecdysozoa</taxon>
        <taxon>Arthropoda</taxon>
        <taxon>Hexapoda</taxon>
        <taxon>Collembola</taxon>
        <taxon>Entomobryomorpha</taxon>
        <taxon>Entomobryoidea</taxon>
        <taxon>Orchesellidae</taxon>
        <taxon>Orchesellinae</taxon>
        <taxon>Orchesella</taxon>
    </lineage>
</organism>
<name>A0ABP1QKL1_9HEXA</name>
<dbReference type="PANTHER" id="PTHR45838:SF4">
    <property type="entry name" value="HISTONE-LYSINE N-METHYLTRANSFERASE TRITHORAX"/>
    <property type="match status" value="1"/>
</dbReference>
<feature type="compositionally biased region" description="Basic residues" evidence="7">
    <location>
        <begin position="127"/>
        <end position="144"/>
    </location>
</feature>
<dbReference type="InterPro" id="IPR013087">
    <property type="entry name" value="Znf_C2H2_type"/>
</dbReference>
<feature type="domain" description="Post-SET" evidence="10">
    <location>
        <begin position="1926"/>
        <end position="1942"/>
    </location>
</feature>
<evidence type="ECO:0008006" key="13">
    <source>
        <dbReference type="Google" id="ProtNLM"/>
    </source>
</evidence>
<feature type="compositionally biased region" description="Polar residues" evidence="7">
    <location>
        <begin position="381"/>
        <end position="397"/>
    </location>
</feature>
<keyword evidence="4" id="KW-0805">Transcription regulation</keyword>
<feature type="region of interest" description="Disordered" evidence="7">
    <location>
        <begin position="381"/>
        <end position="430"/>
    </location>
</feature>
<evidence type="ECO:0000313" key="12">
    <source>
        <dbReference type="Proteomes" id="UP001642540"/>
    </source>
</evidence>
<feature type="domain" description="SET" evidence="9">
    <location>
        <begin position="1805"/>
        <end position="1920"/>
    </location>
</feature>
<protein>
    <recommendedName>
        <fullName evidence="13">Histone-lysine N-methyltransferase trithorax</fullName>
    </recommendedName>
</protein>
<evidence type="ECO:0000259" key="8">
    <source>
        <dbReference type="PROSITE" id="PS50157"/>
    </source>
</evidence>
<dbReference type="Pfam" id="PF00856">
    <property type="entry name" value="SET"/>
    <property type="match status" value="1"/>
</dbReference>
<evidence type="ECO:0000256" key="7">
    <source>
        <dbReference type="SAM" id="MobiDB-lite"/>
    </source>
</evidence>
<accession>A0ABP1QKL1</accession>
<evidence type="ECO:0000256" key="4">
    <source>
        <dbReference type="ARBA" id="ARBA00023015"/>
    </source>
</evidence>
<feature type="region of interest" description="Disordered" evidence="7">
    <location>
        <begin position="718"/>
        <end position="745"/>
    </location>
</feature>
<keyword evidence="1" id="KW-0489">Methyltransferase</keyword>
<dbReference type="CDD" id="cd19170">
    <property type="entry name" value="SET_KMT2A_2B"/>
    <property type="match status" value="1"/>
</dbReference>
<dbReference type="Gene3D" id="2.170.270.10">
    <property type="entry name" value="SET domain"/>
    <property type="match status" value="1"/>
</dbReference>
<dbReference type="InterPro" id="IPR047219">
    <property type="entry name" value="KMT2A_2B_SET"/>
</dbReference>
<dbReference type="Pfam" id="PF05965">
    <property type="entry name" value="FYRC"/>
    <property type="match status" value="1"/>
</dbReference>
<feature type="compositionally biased region" description="Polar residues" evidence="7">
    <location>
        <begin position="970"/>
        <end position="989"/>
    </location>
</feature>
<dbReference type="PROSITE" id="PS50868">
    <property type="entry name" value="POST_SET"/>
    <property type="match status" value="1"/>
</dbReference>
<proteinExistence type="predicted"/>
<dbReference type="PROSITE" id="PS50280">
    <property type="entry name" value="SET"/>
    <property type="match status" value="1"/>
</dbReference>
<feature type="region of interest" description="Disordered" evidence="7">
    <location>
        <begin position="502"/>
        <end position="521"/>
    </location>
</feature>
<keyword evidence="2" id="KW-0808">Transferase</keyword>
<feature type="region of interest" description="Disordered" evidence="7">
    <location>
        <begin position="215"/>
        <end position="238"/>
    </location>
</feature>
<keyword evidence="5" id="KW-0804">Transcription</keyword>
<keyword evidence="6" id="KW-0863">Zinc-finger</keyword>
<evidence type="ECO:0000256" key="6">
    <source>
        <dbReference type="PROSITE-ProRule" id="PRU00042"/>
    </source>
</evidence>
<dbReference type="SMART" id="SM00508">
    <property type="entry name" value="PostSET"/>
    <property type="match status" value="1"/>
</dbReference>
<evidence type="ECO:0000256" key="5">
    <source>
        <dbReference type="ARBA" id="ARBA00023163"/>
    </source>
</evidence>
<comment type="caution">
    <text evidence="11">The sequence shown here is derived from an EMBL/GenBank/DDBJ whole genome shotgun (WGS) entry which is preliminary data.</text>
</comment>
<dbReference type="PANTHER" id="PTHR45838">
    <property type="entry name" value="HISTONE-LYSINE-N-METHYLTRANSFERASE 2 KMT2 FAMILY MEMBER"/>
    <property type="match status" value="1"/>
</dbReference>
<evidence type="ECO:0000259" key="9">
    <source>
        <dbReference type="PROSITE" id="PS50280"/>
    </source>
</evidence>
<evidence type="ECO:0000256" key="3">
    <source>
        <dbReference type="ARBA" id="ARBA00022691"/>
    </source>
</evidence>
<evidence type="ECO:0000256" key="2">
    <source>
        <dbReference type="ARBA" id="ARBA00022679"/>
    </source>
</evidence>
<feature type="compositionally biased region" description="Acidic residues" evidence="7">
    <location>
        <begin position="16"/>
        <end position="27"/>
    </location>
</feature>
<feature type="compositionally biased region" description="Polar residues" evidence="7">
    <location>
        <begin position="1045"/>
        <end position="1071"/>
    </location>
</feature>
<feature type="region of interest" description="Disordered" evidence="7">
    <location>
        <begin position="1038"/>
        <end position="1071"/>
    </location>
</feature>
<keyword evidence="12" id="KW-1185">Reference proteome</keyword>
<feature type="region of interest" description="Disordered" evidence="7">
    <location>
        <begin position="443"/>
        <end position="466"/>
    </location>
</feature>
<feature type="compositionally biased region" description="Basic and acidic residues" evidence="7">
    <location>
        <begin position="455"/>
        <end position="466"/>
    </location>
</feature>
<dbReference type="PROSITE" id="PS50157">
    <property type="entry name" value="ZINC_FINGER_C2H2_2"/>
    <property type="match status" value="1"/>
</dbReference>
<evidence type="ECO:0000256" key="1">
    <source>
        <dbReference type="ARBA" id="ARBA00022603"/>
    </source>
</evidence>
<evidence type="ECO:0000313" key="11">
    <source>
        <dbReference type="EMBL" id="CAL8099953.1"/>
    </source>
</evidence>
<keyword evidence="3" id="KW-0949">S-adenosyl-L-methionine</keyword>
<evidence type="ECO:0000259" key="10">
    <source>
        <dbReference type="PROSITE" id="PS50868"/>
    </source>
</evidence>
<dbReference type="SUPFAM" id="SSF82199">
    <property type="entry name" value="SET domain"/>
    <property type="match status" value="1"/>
</dbReference>
<dbReference type="InterPro" id="IPR001214">
    <property type="entry name" value="SET_dom"/>
</dbReference>